<dbReference type="RefSeq" id="WP_028795527.1">
    <property type="nucleotide sequence ID" value="NZ_FNBW01000003.1"/>
</dbReference>
<organism evidence="1 2">
    <name type="scientific">Thalassobaculum litoreum DSM 18839</name>
    <dbReference type="NCBI Taxonomy" id="1123362"/>
    <lineage>
        <taxon>Bacteria</taxon>
        <taxon>Pseudomonadati</taxon>
        <taxon>Pseudomonadota</taxon>
        <taxon>Alphaproteobacteria</taxon>
        <taxon>Rhodospirillales</taxon>
        <taxon>Thalassobaculaceae</taxon>
        <taxon>Thalassobaculum</taxon>
    </lineage>
</organism>
<dbReference type="InterPro" id="IPR009922">
    <property type="entry name" value="DUF1457"/>
</dbReference>
<dbReference type="Pfam" id="PF07310">
    <property type="entry name" value="PAS_5"/>
    <property type="match status" value="1"/>
</dbReference>
<reference evidence="1 2" key="1">
    <citation type="submission" date="2016-10" db="EMBL/GenBank/DDBJ databases">
        <authorList>
            <person name="Varghese N."/>
            <person name="Submissions S."/>
        </authorList>
    </citation>
    <scope>NUCLEOTIDE SEQUENCE [LARGE SCALE GENOMIC DNA]</scope>
    <source>
        <strain evidence="1 2">DSM 18839</strain>
    </source>
</reference>
<evidence type="ECO:0000313" key="1">
    <source>
        <dbReference type="EMBL" id="SDF41739.1"/>
    </source>
</evidence>
<accession>A0A8G2BIB4</accession>
<proteinExistence type="predicted"/>
<comment type="caution">
    <text evidence="1">The sequence shown here is derived from an EMBL/GenBank/DDBJ whole genome shotgun (WGS) entry which is preliminary data.</text>
</comment>
<name>A0A8G2BIB4_9PROT</name>
<keyword evidence="2" id="KW-1185">Reference proteome</keyword>
<dbReference type="AlphaFoldDB" id="A0A8G2BIB4"/>
<dbReference type="Proteomes" id="UP000198615">
    <property type="component" value="Unassembled WGS sequence"/>
</dbReference>
<dbReference type="EMBL" id="FNBW01000003">
    <property type="protein sequence ID" value="SDF41739.1"/>
    <property type="molecule type" value="Genomic_DNA"/>
</dbReference>
<sequence>MALTDPVFTYPDLDTSSVEYAPDFSTAGVRSWLRAGKMRDVLDFWNDIRQFRRCPELADVDFASVPELANWMILLERPVPGGDCLFRTVGKKIIELSHLDVTGQPLMALPDPEYRRMFQANCDAVTRAAMPLASRYRRMLKGASFDFERLDLPLMLESGRIGGVLVGMHAAGAD</sequence>
<evidence type="ECO:0000313" key="2">
    <source>
        <dbReference type="Proteomes" id="UP000198615"/>
    </source>
</evidence>
<gene>
    <name evidence="1" type="ORF">SAMN05660686_01254</name>
</gene>
<protein>
    <submittedName>
        <fullName evidence="1">PAS domain-containing protein</fullName>
    </submittedName>
</protein>